<evidence type="ECO:0000256" key="4">
    <source>
        <dbReference type="ARBA" id="ARBA00047720"/>
    </source>
</evidence>
<dbReference type="InterPro" id="IPR026912">
    <property type="entry name" value="Adenine_deam_C"/>
</dbReference>
<dbReference type="PANTHER" id="PTHR11113">
    <property type="entry name" value="N-ACETYLGLUCOSAMINE-6-PHOSPHATE DEACETYLASE"/>
    <property type="match status" value="1"/>
</dbReference>
<comment type="catalytic activity">
    <reaction evidence="4">
        <text>adenine + H2O + H(+) = hypoxanthine + NH4(+)</text>
        <dbReference type="Rhea" id="RHEA:23688"/>
        <dbReference type="ChEBI" id="CHEBI:15377"/>
        <dbReference type="ChEBI" id="CHEBI:15378"/>
        <dbReference type="ChEBI" id="CHEBI:16708"/>
        <dbReference type="ChEBI" id="CHEBI:17368"/>
        <dbReference type="ChEBI" id="CHEBI:28938"/>
        <dbReference type="EC" id="3.5.4.2"/>
    </reaction>
</comment>
<dbReference type="InterPro" id="IPR006680">
    <property type="entry name" value="Amidohydro-rel"/>
</dbReference>
<evidence type="ECO:0000259" key="6">
    <source>
        <dbReference type="Pfam" id="PF13382"/>
    </source>
</evidence>
<dbReference type="InterPro" id="IPR032466">
    <property type="entry name" value="Metal_Hydrolase"/>
</dbReference>
<evidence type="ECO:0000256" key="2">
    <source>
        <dbReference type="ARBA" id="ARBA00012782"/>
    </source>
</evidence>
<evidence type="ECO:0000256" key="3">
    <source>
        <dbReference type="ARBA" id="ARBA00022801"/>
    </source>
</evidence>
<dbReference type="InterPro" id="IPR011059">
    <property type="entry name" value="Metal-dep_hydrolase_composite"/>
</dbReference>
<organism evidence="7">
    <name type="scientific">mine drainage metagenome</name>
    <dbReference type="NCBI Taxonomy" id="410659"/>
    <lineage>
        <taxon>unclassified sequences</taxon>
        <taxon>metagenomes</taxon>
        <taxon>ecological metagenomes</taxon>
    </lineage>
</organism>
<protein>
    <recommendedName>
        <fullName evidence="2">adenine deaminase</fullName>
        <ecNumber evidence="2">3.5.4.2</ecNumber>
    </recommendedName>
</protein>
<keyword evidence="3 7" id="KW-0378">Hydrolase</keyword>
<dbReference type="AlphaFoldDB" id="A0A1J5RPI5"/>
<dbReference type="Gene3D" id="2.30.40.10">
    <property type="entry name" value="Urease, subunit C, domain 1"/>
    <property type="match status" value="1"/>
</dbReference>
<dbReference type="GO" id="GO:0000034">
    <property type="term" value="F:adenine deaminase activity"/>
    <property type="evidence" value="ECO:0007669"/>
    <property type="project" value="UniProtKB-EC"/>
</dbReference>
<dbReference type="SUPFAM" id="SSF51338">
    <property type="entry name" value="Composite domain of metallo-dependent hydrolases"/>
    <property type="match status" value="1"/>
</dbReference>
<dbReference type="SUPFAM" id="SSF51556">
    <property type="entry name" value="Metallo-dependent hydrolases"/>
    <property type="match status" value="1"/>
</dbReference>
<feature type="domain" description="Adenine deaminase C-terminal" evidence="6">
    <location>
        <begin position="417"/>
        <end position="575"/>
    </location>
</feature>
<evidence type="ECO:0000313" key="7">
    <source>
        <dbReference type="EMBL" id="OIQ93980.1"/>
    </source>
</evidence>
<dbReference type="Gene3D" id="3.20.20.140">
    <property type="entry name" value="Metal-dependent hydrolases"/>
    <property type="match status" value="1"/>
</dbReference>
<dbReference type="PANTHER" id="PTHR11113:SF6">
    <property type="entry name" value="ADENINE DEAMINASE YERA-RELATED"/>
    <property type="match status" value="1"/>
</dbReference>
<proteinExistence type="inferred from homology"/>
<name>A0A1J5RPI5_9ZZZZ</name>
<evidence type="ECO:0000256" key="1">
    <source>
        <dbReference type="ARBA" id="ARBA00006773"/>
    </source>
</evidence>
<dbReference type="EC" id="3.5.4.2" evidence="2"/>
<dbReference type="Pfam" id="PF01979">
    <property type="entry name" value="Amidohydro_1"/>
    <property type="match status" value="1"/>
</dbReference>
<evidence type="ECO:0000259" key="5">
    <source>
        <dbReference type="Pfam" id="PF01979"/>
    </source>
</evidence>
<dbReference type="EMBL" id="MLJW01000196">
    <property type="protein sequence ID" value="OIQ93980.1"/>
    <property type="molecule type" value="Genomic_DNA"/>
</dbReference>
<comment type="similarity">
    <text evidence="1">Belongs to the metallo-dependent hydrolases superfamily. Adenine deaminase family.</text>
</comment>
<sequence length="592" mass="63332">MFIPCLPSLRQRLIAVAQEAAAPDLLVRGARIWNAYTGEILPGDIAVCADRIAKVGPWSGPLAAGTELIEADGRVAVPGYIEPHTHPGPFASPLSLGEAAVCRGTTCLVYDDLTLHLAMGTERLLEATRAMSAASLPHIFWVARISSQSRFQGEEAFFSHQEIHRLVQAEHFIGTAEMTRWSDLLDPARSSGLLAILEEVRQLNKLNDGHFAGASPRRLAALSNAGIHSCHEAINSDEVLERLRLGLWVLLRNSSLREDLKALLPALDKTAFHDRLAYTTDGAGESHVAASGLIEQLIAMALAAGVAPNLAYRMATLNPAAFLGLDQDLGAVVPGRVADINLLAHMSQPMPELVLCRGRLAARAGALVVAAPGASFPWEHAYAGSEPTIPEWAPELFVLPTDAPQPFPAGRLVNAAITRETPISLTVCAGGLWPSEGLMLAACDRGGNWISRGVVLNFGEGVDALASTYTTNAGILVLGRTPRLMAEALSRLRAIGGGITVHSRTGTWSDFPLTLAGIQGREGFAEAAHRAQAFQSAFKACGYPHNDPKYTLLFLTCDMLPEVRATEAGWIRVKSGELLYPAQRLDSPPVRA</sequence>
<reference evidence="7" key="1">
    <citation type="submission" date="2016-10" db="EMBL/GenBank/DDBJ databases">
        <title>Sequence of Gallionella enrichment culture.</title>
        <authorList>
            <person name="Poehlein A."/>
            <person name="Muehling M."/>
            <person name="Daniel R."/>
        </authorList>
    </citation>
    <scope>NUCLEOTIDE SEQUENCE</scope>
</reference>
<accession>A0A1J5RPI5</accession>
<dbReference type="Pfam" id="PF13382">
    <property type="entry name" value="Adenine_deam_C"/>
    <property type="match status" value="1"/>
</dbReference>
<comment type="caution">
    <text evidence="7">The sequence shown here is derived from an EMBL/GenBank/DDBJ whole genome shotgun (WGS) entry which is preliminary data.</text>
</comment>
<gene>
    <name evidence="7" type="primary">yerA</name>
    <name evidence="7" type="ORF">GALL_240750</name>
</gene>
<feature type="domain" description="Amidohydrolase-related" evidence="5">
    <location>
        <begin position="76"/>
        <end position="356"/>
    </location>
</feature>